<feature type="compositionally biased region" description="Low complexity" evidence="1">
    <location>
        <begin position="378"/>
        <end position="387"/>
    </location>
</feature>
<name>A0A1S7PEP9_9HYPH</name>
<feature type="compositionally biased region" description="Polar residues" evidence="1">
    <location>
        <begin position="361"/>
        <end position="372"/>
    </location>
</feature>
<feature type="region of interest" description="Disordered" evidence="1">
    <location>
        <begin position="354"/>
        <end position="396"/>
    </location>
</feature>
<evidence type="ECO:0000313" key="2">
    <source>
        <dbReference type="EMBL" id="CUX20005.1"/>
    </source>
</evidence>
<reference evidence="2 3" key="1">
    <citation type="submission" date="2016-01" db="EMBL/GenBank/DDBJ databases">
        <authorList>
            <person name="Oliw E.H."/>
        </authorList>
    </citation>
    <scope>NUCLEOTIDE SEQUENCE [LARGE SCALE GENOMIC DNA]</scope>
    <source>
        <strain evidence="2 3">Zutra 3-1</strain>
    </source>
</reference>
<feature type="region of interest" description="Disordered" evidence="1">
    <location>
        <begin position="28"/>
        <end position="51"/>
    </location>
</feature>
<gene>
    <name evidence="2" type="ORF">AGR7C_Cc150047</name>
</gene>
<protein>
    <submittedName>
        <fullName evidence="2">Methyl-accepting chemotaxis protein</fullName>
    </submittedName>
</protein>
<proteinExistence type="predicted"/>
<dbReference type="AlphaFoldDB" id="A0A1S7PEP9"/>
<sequence>MSQTDEERLVILLEARIKDLERNMAKASGTTEREFRKMSQSSKRATDQMEKDAIRSTTRINQAMATVGTKIGAVGKAFSAGVWGGIAGLGVAGVVGTLASLAKGISEVGDQAKIAGVDVKAFQELKYVAEQNRIGVDALTDGLKELNLRADEFILTGQGSAAEAFQRLGFSAEDLKKKLEDPSALFTEIIGKLGKLSKAAQIRIADEIFGGTGGEKFVQLIDQGEAGIRDTIKAANDLGIVMDQQLIDRAAEVDRRFNQIANTVGSTLKSAIVSAADSLAEFIDGFRDYQNQMSRTLQNSQREIGMKRLDLENKILEAQNKSWATDAQRNKAVGQYRIELEKLNQEDAKITKAIGDKLQPMQRSGNDTWTPPNYTPPSKSKSSRSASTTQAERERKAVQDLIKELEEELRIVNLSDAAKRASAASRQAGAAATDDERRKVIALNEAIFQEQEARRKADEQTLLYRDLTRAGLDDLFSAIEEGKSFWEAMGDVAVNSLKRIADTMLDDVLDSIFQVNKAASGGGGGGGFLSSLLGGLFGGGGKSFFPSAPGVGLFANGGAFPNGINGFSNQVVSKPTMFAFADGAGLMGEAGPEAIMPLSRDGSGRLGVALHGSTSSSAINAAGGSSEVLVKLSPELVGEILKQTGQQSVKLMQQTKKQAEPPTERAGAEWLICKTSSAPS</sequence>
<dbReference type="Proteomes" id="UP000191987">
    <property type="component" value="Unassembled WGS sequence"/>
</dbReference>
<dbReference type="EMBL" id="FBWG01000007">
    <property type="protein sequence ID" value="CUX20005.1"/>
    <property type="molecule type" value="Genomic_DNA"/>
</dbReference>
<evidence type="ECO:0000256" key="1">
    <source>
        <dbReference type="SAM" id="MobiDB-lite"/>
    </source>
</evidence>
<evidence type="ECO:0000313" key="3">
    <source>
        <dbReference type="Proteomes" id="UP000191987"/>
    </source>
</evidence>
<accession>A0A1S7PEP9</accession>
<organism evidence="2 3">
    <name type="scientific">Agrobacterium deltaense Zutra 3/1</name>
    <dbReference type="NCBI Taxonomy" id="1183427"/>
    <lineage>
        <taxon>Bacteria</taxon>
        <taxon>Pseudomonadati</taxon>
        <taxon>Pseudomonadota</taxon>
        <taxon>Alphaproteobacteria</taxon>
        <taxon>Hyphomicrobiales</taxon>
        <taxon>Rhizobiaceae</taxon>
        <taxon>Rhizobium/Agrobacterium group</taxon>
        <taxon>Agrobacterium</taxon>
    </lineage>
</organism>